<organism evidence="1 2">
    <name type="scientific">Victivallis vadensis</name>
    <dbReference type="NCBI Taxonomy" id="172901"/>
    <lineage>
        <taxon>Bacteria</taxon>
        <taxon>Pseudomonadati</taxon>
        <taxon>Lentisphaerota</taxon>
        <taxon>Lentisphaeria</taxon>
        <taxon>Victivallales</taxon>
        <taxon>Victivallaceae</taxon>
        <taxon>Victivallis</taxon>
    </lineage>
</organism>
<protein>
    <recommendedName>
        <fullName evidence="3">Tail assembly chaperone</fullName>
    </recommendedName>
</protein>
<comment type="caution">
    <text evidence="1">The sequence shown here is derived from an EMBL/GenBank/DDBJ whole genome shotgun (WGS) entry which is preliminary data.</text>
</comment>
<evidence type="ECO:0008006" key="3">
    <source>
        <dbReference type="Google" id="ProtNLM"/>
    </source>
</evidence>
<gene>
    <name evidence="1" type="ORF">HF882_09065</name>
</gene>
<accession>A0A848B0S1</accession>
<dbReference type="Pfam" id="PF10963">
    <property type="entry name" value="Phage_TAC_10"/>
    <property type="match status" value="1"/>
</dbReference>
<sequence>MAEKNIILSIGGTDFNFAVDTASYNKYVNEIKPDDKVSPSIRFARRSLTDEKQRAALDDLCDQGLAVDVAGALVEAFRPAVEIEVKNLPSGSKH</sequence>
<evidence type="ECO:0000313" key="2">
    <source>
        <dbReference type="Proteomes" id="UP000576225"/>
    </source>
</evidence>
<dbReference type="AlphaFoldDB" id="A0A848B0S1"/>
<name>A0A848B0S1_9BACT</name>
<evidence type="ECO:0000313" key="1">
    <source>
        <dbReference type="EMBL" id="NMD86732.1"/>
    </source>
</evidence>
<proteinExistence type="predicted"/>
<dbReference type="RefSeq" id="WP_168962363.1">
    <property type="nucleotide sequence ID" value="NZ_JABAEW010000014.1"/>
</dbReference>
<dbReference type="Proteomes" id="UP000576225">
    <property type="component" value="Unassembled WGS sequence"/>
</dbReference>
<reference evidence="1 2" key="1">
    <citation type="submission" date="2020-04" db="EMBL/GenBank/DDBJ databases">
        <authorList>
            <person name="Hitch T.C.A."/>
            <person name="Wylensek D."/>
            <person name="Clavel T."/>
        </authorList>
    </citation>
    <scope>NUCLEOTIDE SEQUENCE [LARGE SCALE GENOMIC DNA]</scope>
    <source>
        <strain evidence="1 2">COR2-253-APC-1A</strain>
    </source>
</reference>
<dbReference type="EMBL" id="JABAEW010000014">
    <property type="protein sequence ID" value="NMD86732.1"/>
    <property type="molecule type" value="Genomic_DNA"/>
</dbReference>
<dbReference type="InterPro" id="IPR024406">
    <property type="entry name" value="TAC-10"/>
</dbReference>